<proteinExistence type="predicted"/>
<evidence type="ECO:0000313" key="1">
    <source>
        <dbReference type="EMBL" id="MBX64871.1"/>
    </source>
</evidence>
<accession>A0A2P2QD17</accession>
<name>A0A2P2QD17_RHIMU</name>
<protein>
    <submittedName>
        <fullName evidence="1">Uncharacterized protein</fullName>
    </submittedName>
</protein>
<sequence>MIVIKNKVFWILESWIIEMLCGLCTGIGEIFV</sequence>
<dbReference type="EMBL" id="GGEC01084387">
    <property type="protein sequence ID" value="MBX64871.1"/>
    <property type="molecule type" value="Transcribed_RNA"/>
</dbReference>
<reference evidence="1" key="1">
    <citation type="submission" date="2018-02" db="EMBL/GenBank/DDBJ databases">
        <title>Rhizophora mucronata_Transcriptome.</title>
        <authorList>
            <person name="Meera S.P."/>
            <person name="Sreeshan A."/>
            <person name="Augustine A."/>
        </authorList>
    </citation>
    <scope>NUCLEOTIDE SEQUENCE</scope>
    <source>
        <tissue evidence="1">Leaf</tissue>
    </source>
</reference>
<organism evidence="1">
    <name type="scientific">Rhizophora mucronata</name>
    <name type="common">Asiatic mangrove</name>
    <dbReference type="NCBI Taxonomy" id="61149"/>
    <lineage>
        <taxon>Eukaryota</taxon>
        <taxon>Viridiplantae</taxon>
        <taxon>Streptophyta</taxon>
        <taxon>Embryophyta</taxon>
        <taxon>Tracheophyta</taxon>
        <taxon>Spermatophyta</taxon>
        <taxon>Magnoliopsida</taxon>
        <taxon>eudicotyledons</taxon>
        <taxon>Gunneridae</taxon>
        <taxon>Pentapetalae</taxon>
        <taxon>rosids</taxon>
        <taxon>fabids</taxon>
        <taxon>Malpighiales</taxon>
        <taxon>Rhizophoraceae</taxon>
        <taxon>Rhizophora</taxon>
    </lineage>
</organism>
<dbReference type="AlphaFoldDB" id="A0A2P2QD17"/>